<sequence length="274" mass="30934">MEVKNGPSKGTAGIRGKDDDKKLFVGGLPKPCTENELRDTFSKFGTIESINIKKDTHTGLPRGFCFIVFSESYVVDQILASGDIYINGKKVDPRKVTKSTTPGKVFVGGLTSEFTEEKLKEYFGTYGTITEIQWPIDRQKNQKKAYCFLTFENRECVTEVLKKPKQIVCGKEVDVKKVKHNPEVMWQYGGAYATRGGRGTYTTTYPSAFSNYEYDYSGEYAASNYEDYYPSYGDYYYDYAPAYETYAPGYPSAYATRAPRGGRTTGSYTRHAPY</sequence>
<dbReference type="InterPro" id="IPR000504">
    <property type="entry name" value="RRM_dom"/>
</dbReference>
<reference evidence="6" key="1">
    <citation type="journal article" date="2024" name="Gigascience">
        <title>Chromosome-level genome of the poultry shaft louse Menopon gallinae provides insight into the host-switching and adaptive evolution of parasitic lice.</title>
        <authorList>
            <person name="Xu Y."/>
            <person name="Ma L."/>
            <person name="Liu S."/>
            <person name="Liang Y."/>
            <person name="Liu Q."/>
            <person name="He Z."/>
            <person name="Tian L."/>
            <person name="Duan Y."/>
            <person name="Cai W."/>
            <person name="Li H."/>
            <person name="Song F."/>
        </authorList>
    </citation>
    <scope>NUCLEOTIDE SEQUENCE</scope>
    <source>
        <strain evidence="6">Cailab_2023a</strain>
    </source>
</reference>
<dbReference type="InterPro" id="IPR035979">
    <property type="entry name" value="RBD_domain_sf"/>
</dbReference>
<evidence type="ECO:0000256" key="3">
    <source>
        <dbReference type="ARBA" id="ARBA00023242"/>
    </source>
</evidence>
<comment type="caution">
    <text evidence="6">The sequence shown here is derived from an EMBL/GenBank/DDBJ whole genome shotgun (WGS) entry which is preliminary data.</text>
</comment>
<dbReference type="Gene3D" id="3.30.70.330">
    <property type="match status" value="2"/>
</dbReference>
<dbReference type="SUPFAM" id="SSF54928">
    <property type="entry name" value="RNA-binding domain, RBD"/>
    <property type="match status" value="2"/>
</dbReference>
<protein>
    <recommendedName>
        <fullName evidence="5">RRM domain-containing protein</fullName>
    </recommendedName>
</protein>
<dbReference type="Pfam" id="PF00076">
    <property type="entry name" value="RRM_1"/>
    <property type="match status" value="2"/>
</dbReference>
<dbReference type="GO" id="GO:0000785">
    <property type="term" value="C:chromatin"/>
    <property type="evidence" value="ECO:0007669"/>
    <property type="project" value="TreeGrafter"/>
</dbReference>
<evidence type="ECO:0000259" key="5">
    <source>
        <dbReference type="PROSITE" id="PS50102"/>
    </source>
</evidence>
<dbReference type="SMART" id="SM00360">
    <property type="entry name" value="RRM"/>
    <property type="match status" value="2"/>
</dbReference>
<evidence type="ECO:0000256" key="2">
    <source>
        <dbReference type="ARBA" id="ARBA00022884"/>
    </source>
</evidence>
<dbReference type="PROSITE" id="PS50102">
    <property type="entry name" value="RRM"/>
    <property type="match status" value="2"/>
</dbReference>
<feature type="domain" description="RRM" evidence="5">
    <location>
        <begin position="21"/>
        <end position="103"/>
    </location>
</feature>
<feature type="domain" description="RRM" evidence="5">
    <location>
        <begin position="103"/>
        <end position="180"/>
    </location>
</feature>
<dbReference type="EMBL" id="JARGDH010000005">
    <property type="protein sequence ID" value="KAL0268864.1"/>
    <property type="molecule type" value="Genomic_DNA"/>
</dbReference>
<dbReference type="PANTHER" id="PTHR48033">
    <property type="entry name" value="RNA-BINDING (RRM/RBD/RNP MOTIFS) FAMILY PROTEIN"/>
    <property type="match status" value="1"/>
</dbReference>
<dbReference type="GO" id="GO:0010468">
    <property type="term" value="P:regulation of gene expression"/>
    <property type="evidence" value="ECO:0007669"/>
    <property type="project" value="TreeGrafter"/>
</dbReference>
<proteinExistence type="predicted"/>
<organism evidence="6">
    <name type="scientific">Menopon gallinae</name>
    <name type="common">poultry shaft louse</name>
    <dbReference type="NCBI Taxonomy" id="328185"/>
    <lineage>
        <taxon>Eukaryota</taxon>
        <taxon>Metazoa</taxon>
        <taxon>Ecdysozoa</taxon>
        <taxon>Arthropoda</taxon>
        <taxon>Hexapoda</taxon>
        <taxon>Insecta</taxon>
        <taxon>Pterygota</taxon>
        <taxon>Neoptera</taxon>
        <taxon>Paraneoptera</taxon>
        <taxon>Psocodea</taxon>
        <taxon>Troctomorpha</taxon>
        <taxon>Phthiraptera</taxon>
        <taxon>Amblycera</taxon>
        <taxon>Menoponidae</taxon>
        <taxon>Menopon</taxon>
    </lineage>
</organism>
<evidence type="ECO:0000313" key="6">
    <source>
        <dbReference type="EMBL" id="KAL0268864.1"/>
    </source>
</evidence>
<comment type="subcellular location">
    <subcellularLocation>
        <location evidence="1">Nucleus</location>
    </subcellularLocation>
</comment>
<keyword evidence="3" id="KW-0539">Nucleus</keyword>
<evidence type="ECO:0000256" key="4">
    <source>
        <dbReference type="PROSITE-ProRule" id="PRU00176"/>
    </source>
</evidence>
<dbReference type="PANTHER" id="PTHR48033:SF10">
    <property type="entry name" value="RNA-BINDING PROTEIN SQUID"/>
    <property type="match status" value="1"/>
</dbReference>
<evidence type="ECO:0000256" key="1">
    <source>
        <dbReference type="ARBA" id="ARBA00004123"/>
    </source>
</evidence>
<dbReference type="AlphaFoldDB" id="A0AAW2HGF9"/>
<name>A0AAW2HGF9_9NEOP</name>
<dbReference type="GO" id="GO:0003723">
    <property type="term" value="F:RNA binding"/>
    <property type="evidence" value="ECO:0007669"/>
    <property type="project" value="UniProtKB-UniRule"/>
</dbReference>
<dbReference type="GO" id="GO:0005654">
    <property type="term" value="C:nucleoplasm"/>
    <property type="evidence" value="ECO:0007669"/>
    <property type="project" value="TreeGrafter"/>
</dbReference>
<gene>
    <name evidence="6" type="ORF">PYX00_010665</name>
</gene>
<dbReference type="InterPro" id="IPR012677">
    <property type="entry name" value="Nucleotide-bd_a/b_plait_sf"/>
</dbReference>
<accession>A0AAW2HGF9</accession>
<keyword evidence="2 4" id="KW-0694">RNA-binding</keyword>